<comment type="caution">
    <text evidence="3">The sequence shown here is derived from an EMBL/GenBank/DDBJ whole genome shotgun (WGS) entry which is preliminary data.</text>
</comment>
<organism evidence="3 4">
    <name type="scientific">Mytilus edulis</name>
    <name type="common">Blue mussel</name>
    <dbReference type="NCBI Taxonomy" id="6550"/>
    <lineage>
        <taxon>Eukaryota</taxon>
        <taxon>Metazoa</taxon>
        <taxon>Spiralia</taxon>
        <taxon>Lophotrochozoa</taxon>
        <taxon>Mollusca</taxon>
        <taxon>Bivalvia</taxon>
        <taxon>Autobranchia</taxon>
        <taxon>Pteriomorphia</taxon>
        <taxon>Mytilida</taxon>
        <taxon>Mytiloidea</taxon>
        <taxon>Mytilidae</taxon>
        <taxon>Mytilinae</taxon>
        <taxon>Mytilus</taxon>
    </lineage>
</organism>
<proteinExistence type="predicted"/>
<dbReference type="GO" id="GO:0042981">
    <property type="term" value="P:regulation of apoptotic process"/>
    <property type="evidence" value="ECO:0007669"/>
    <property type="project" value="InterPro"/>
</dbReference>
<feature type="region of interest" description="Disordered" evidence="1">
    <location>
        <begin position="207"/>
        <end position="230"/>
    </location>
</feature>
<sequence>MLTEQLTNRQDLVQSLDSDAILDYLLQHGVLDDASCNSILQENNREQRNTALLHHLELIGSSAIGLFINALRQSGQLTLASSLDKHRIKPCYGKGYLEKQRHKGQITLNIQVDAIKAVFPKWEEGDSFEEKHGDTPEKERKLSCFDGLLRTPRRMHKSYADMTLIDDPENFMSPKSRKKLDYSYESEQDSDDEQRKGFCFCLCGPRKKKRRKSPNKTQQKYVNRRNDRSANDELLMKVLKQPHSSQTPITSTPSSQNIYTDYRLVKSEIKQETSAKTSEKTRTKSPLRDISNERRGDSKNRTDSPSKNKHDAGGLPKMQSKTNSHVKKSDNKENSSPSMRKSGYKGSVQNSNANISCDSLKLENLEPIEHCVMWKKRGPTFDGYEQKFYDILKTKPHLEIVKYFEQVRGTLVLHIYTENGLIIGTISMTIAQLKSLKKEIDNGQILCLLEKWLLSEQINNDIGVSEMKLKIVTDDNEFELAYDELQ</sequence>
<feature type="compositionally biased region" description="Basic and acidic residues" evidence="1">
    <location>
        <begin position="270"/>
        <end position="312"/>
    </location>
</feature>
<dbReference type="InterPro" id="IPR001315">
    <property type="entry name" value="CARD"/>
</dbReference>
<gene>
    <name evidence="3" type="ORF">MEDL_44966</name>
</gene>
<evidence type="ECO:0000313" key="3">
    <source>
        <dbReference type="EMBL" id="CAG2232225.1"/>
    </source>
</evidence>
<dbReference type="OrthoDB" id="6274940at2759"/>
<dbReference type="SMART" id="SM00114">
    <property type="entry name" value="CARD"/>
    <property type="match status" value="1"/>
</dbReference>
<dbReference type="Gene3D" id="1.10.533.10">
    <property type="entry name" value="Death Domain, Fas"/>
    <property type="match status" value="1"/>
</dbReference>
<dbReference type="Proteomes" id="UP000683360">
    <property type="component" value="Unassembled WGS sequence"/>
</dbReference>
<dbReference type="EMBL" id="CAJPWZ010002171">
    <property type="protein sequence ID" value="CAG2232225.1"/>
    <property type="molecule type" value="Genomic_DNA"/>
</dbReference>
<dbReference type="Pfam" id="PF00619">
    <property type="entry name" value="CARD"/>
    <property type="match status" value="1"/>
</dbReference>
<evidence type="ECO:0000259" key="2">
    <source>
        <dbReference type="PROSITE" id="PS50209"/>
    </source>
</evidence>
<dbReference type="PROSITE" id="PS50209">
    <property type="entry name" value="CARD"/>
    <property type="match status" value="1"/>
</dbReference>
<feature type="domain" description="CARD" evidence="2">
    <location>
        <begin position="1"/>
        <end position="86"/>
    </location>
</feature>
<dbReference type="SUPFAM" id="SSF47986">
    <property type="entry name" value="DEATH domain"/>
    <property type="match status" value="1"/>
</dbReference>
<dbReference type="InterPro" id="IPR011029">
    <property type="entry name" value="DEATH-like_dom_sf"/>
</dbReference>
<protein>
    <recommendedName>
        <fullName evidence="2">CARD domain-containing protein</fullName>
    </recommendedName>
</protein>
<keyword evidence="4" id="KW-1185">Reference proteome</keyword>
<feature type="region of interest" description="Disordered" evidence="1">
    <location>
        <begin position="270"/>
        <end position="350"/>
    </location>
</feature>
<name>A0A8S3TR25_MYTED</name>
<evidence type="ECO:0000313" key="4">
    <source>
        <dbReference type="Proteomes" id="UP000683360"/>
    </source>
</evidence>
<dbReference type="AlphaFoldDB" id="A0A8S3TR25"/>
<dbReference type="CDD" id="cd01671">
    <property type="entry name" value="CARD"/>
    <property type="match status" value="1"/>
</dbReference>
<accession>A0A8S3TR25</accession>
<reference evidence="3" key="1">
    <citation type="submission" date="2021-03" db="EMBL/GenBank/DDBJ databases">
        <authorList>
            <person name="Bekaert M."/>
        </authorList>
    </citation>
    <scope>NUCLEOTIDE SEQUENCE</scope>
</reference>
<evidence type="ECO:0000256" key="1">
    <source>
        <dbReference type="SAM" id="MobiDB-lite"/>
    </source>
</evidence>